<name>A0A316YRN6_9BASI</name>
<feature type="region of interest" description="Disordered" evidence="9">
    <location>
        <begin position="1142"/>
        <end position="1266"/>
    </location>
</feature>
<sequence length="1427" mass="153161">MVGTTTHVATGIAATSQRRLKKLGFKQLLSIQRGSSGGGLSLLGATEAALENDDHDRGLGVDASEVTEHHLQAALSQTQLASDAESSKTASARPAYHIPTPEAKQVLQDAEYQQLYPHGAYSDPVTYLRSSQTVEESNRGPAYCLDEDDNDWLQDWNKKASEALAVALKSARSPIASAKGKGKERTREEIVNSLVEENGDLRVISEDEFEMVITVFERVSAEQVPFAHLDVSRLPSLEDLLPSFDPNSSLADLAQPELPELPWEHHTHGFASSSKSDGSSNHNKANGWSIHQRGHDNERWSPDNPFRNLASLKGVAKIVYPWWKQRREERQGKQIVPALNFDESNDNDPYVCFRRREVKTIRKTRKTDAMHLHKLIKLRAELDQAAKLMSLVVHRERTKRASLAQDRVLWEKARDLLEVKRTWNIVGPNNGAEDLELVSGERRAEHSHGVSGAPKKKKKVEEQQQNNVVKLPNRKPTKTTSGEETASAAASVTSATASGPAAAASQGFGQAILERVQAVQAYIERECQRKRDSDVGWEEGTDAAMHPFPVPSRLRLFRPIHSDPPTAEWSASQRQQQQQQNQAPSSFAPWSSSSPSNRDSKTGPVFLPPHPRAGKPPSFRRRVGRGGRVHLDRRLPTPSPVPTSLSDWPRALPPVRQGRGEDGAQGEASKTTKNGDGMNASDKAGTAQHQSLLRRAAPLTGPFAFSPSLRPSLLTSSTTPALLTSTGPFASSAAGPASSERPYHHSSDASSSSSASSQESKASNTTFERAASTQPTDVDENEVDDDAHENGAKDDEEDEGRKEAHDVEDDEDEEEEGEKDLSEQMERDAAFWNEEDEEQWHSLQEKWRYDHEGGQWAGLGLCGLGGMEDDDEAVIDDFDQRFLKYRITLLEESDLIKLSTVVTNVNMAQAAVEAMPPQPTGYSIFRSDGAGHVYHQQQLQAQHQAAAAAAAAQQQQQQLQQQQLQQMQQAQLHSLPQQHASFPMQQQQQQQAAAAAAAAAVAAANAGGANGSGAGLHSVARAAHTNVGGPLTALQQQQQMYQAQLQLALQQQQQRAAQAAAMAAAQQNGGAQSPNGGMGAGGSSPTPRPRSGQMQHAQPHPLSQSFGNGVGTGVSSAGSNMSDAASPINANALAAQLRQRQEWAAHSSMSPPQFPQGIPQGGWNVNAAGGVPSPQIQAQFGPNSRPSSSQGGTQTNQGQQRSSPLLQNGAPSFQAGPGSSPGQNHALPMSLANAAAAAQQQRNGQSMGSGGAQQRPMNNGFMANGMPQVNPLAAAALQQQLQAQQNQQQHSIGQPGNQQQTTVQQLNQLAASGQLSQSSLLAMQAALSANQNLQLKLPPNRTRALQIAQQAAKNAQQQQGSPTPHTGMGLMQGLQQPQQQQQQVSNNFGGQQAAAGGGGGNPLVMGNGNQGLVAGGATNSPKAKGRT</sequence>
<organism evidence="11 12">
    <name type="scientific">Acaromyces ingoldii</name>
    <dbReference type="NCBI Taxonomy" id="215250"/>
    <lineage>
        <taxon>Eukaryota</taxon>
        <taxon>Fungi</taxon>
        <taxon>Dikarya</taxon>
        <taxon>Basidiomycota</taxon>
        <taxon>Ustilaginomycotina</taxon>
        <taxon>Exobasidiomycetes</taxon>
        <taxon>Exobasidiales</taxon>
        <taxon>Cryptobasidiaceae</taxon>
        <taxon>Acaromyces</taxon>
    </lineage>
</organism>
<feature type="compositionally biased region" description="Polar residues" evidence="9">
    <location>
        <begin position="1174"/>
        <end position="1186"/>
    </location>
</feature>
<evidence type="ECO:0000313" key="12">
    <source>
        <dbReference type="Proteomes" id="UP000245768"/>
    </source>
</evidence>
<dbReference type="EMBL" id="KZ819635">
    <property type="protein sequence ID" value="PWN92047.1"/>
    <property type="molecule type" value="Genomic_DNA"/>
</dbReference>
<keyword evidence="8" id="KW-0175">Coiled coil</keyword>
<protein>
    <recommendedName>
        <fullName evidence="7">Enhancer of polycomb-like protein</fullName>
    </recommendedName>
</protein>
<feature type="region of interest" description="Disordered" evidence="9">
    <location>
        <begin position="1064"/>
        <end position="1123"/>
    </location>
</feature>
<feature type="compositionally biased region" description="Polar residues" evidence="9">
    <location>
        <begin position="764"/>
        <end position="776"/>
    </location>
</feature>
<feature type="compositionally biased region" description="Low complexity" evidence="9">
    <location>
        <begin position="706"/>
        <end position="739"/>
    </location>
</feature>
<dbReference type="Pfam" id="PF10513">
    <property type="entry name" value="EPL1"/>
    <property type="match status" value="1"/>
</dbReference>
<dbReference type="InterPro" id="IPR019542">
    <property type="entry name" value="Enhancer_polycomb-like_N"/>
</dbReference>
<feature type="compositionally biased region" description="Low complexity" evidence="9">
    <location>
        <begin position="1367"/>
        <end position="1394"/>
    </location>
</feature>
<dbReference type="PANTHER" id="PTHR14898">
    <property type="entry name" value="ENHANCER OF POLYCOMB"/>
    <property type="match status" value="1"/>
</dbReference>
<evidence type="ECO:0000256" key="1">
    <source>
        <dbReference type="ARBA" id="ARBA00004123"/>
    </source>
</evidence>
<comment type="function">
    <text evidence="6">Component of the NuA4 histone acetyltransferase complex which is involved in transcriptional activation of selected genes principally by acetylation of nucleosomal histone H4 and H2A. The NuA4 complex is also involved in DNA repair. Involved in gene silencing by neighboring heterochromatin, blockage of the silencing spreading along the chromosome, and required for cell cycle progression through G2/M.</text>
</comment>
<feature type="compositionally biased region" description="Basic and acidic residues" evidence="9">
    <location>
        <begin position="788"/>
        <end position="805"/>
    </location>
</feature>
<dbReference type="STRING" id="215250.A0A316YRN6"/>
<evidence type="ECO:0000256" key="8">
    <source>
        <dbReference type="SAM" id="Coils"/>
    </source>
</evidence>
<feature type="compositionally biased region" description="Low complexity" evidence="9">
    <location>
        <begin position="573"/>
        <end position="596"/>
    </location>
</feature>
<comment type="subcellular location">
    <subcellularLocation>
        <location evidence="1 7">Nucleus</location>
    </subcellularLocation>
</comment>
<keyword evidence="4 7" id="KW-0804">Transcription</keyword>
<evidence type="ECO:0000313" key="11">
    <source>
        <dbReference type="EMBL" id="PWN92047.1"/>
    </source>
</evidence>
<dbReference type="RefSeq" id="XP_025379245.1">
    <property type="nucleotide sequence ID" value="XM_025523956.1"/>
</dbReference>
<dbReference type="OrthoDB" id="435275at2759"/>
<evidence type="ECO:0000256" key="6">
    <source>
        <dbReference type="ARBA" id="ARBA00025513"/>
    </source>
</evidence>
<feature type="compositionally biased region" description="Low complexity" evidence="9">
    <location>
        <begin position="1187"/>
        <end position="1203"/>
    </location>
</feature>
<dbReference type="GO" id="GO:0005634">
    <property type="term" value="C:nucleus"/>
    <property type="evidence" value="ECO:0007669"/>
    <property type="project" value="UniProtKB-SubCell"/>
</dbReference>
<keyword evidence="3 7" id="KW-0805">Transcription regulation</keyword>
<evidence type="ECO:0000256" key="5">
    <source>
        <dbReference type="ARBA" id="ARBA00023242"/>
    </source>
</evidence>
<dbReference type="GO" id="GO:0006357">
    <property type="term" value="P:regulation of transcription by RNA polymerase II"/>
    <property type="evidence" value="ECO:0007669"/>
    <property type="project" value="InterPro"/>
</dbReference>
<proteinExistence type="inferred from homology"/>
<feature type="region of interest" description="Disordered" evidence="9">
    <location>
        <begin position="1346"/>
        <end position="1427"/>
    </location>
</feature>
<evidence type="ECO:0000256" key="9">
    <source>
        <dbReference type="SAM" id="MobiDB-lite"/>
    </source>
</evidence>
<reference evidence="11 12" key="1">
    <citation type="journal article" date="2018" name="Mol. Biol. Evol.">
        <title>Broad Genomic Sampling Reveals a Smut Pathogenic Ancestry of the Fungal Clade Ustilaginomycotina.</title>
        <authorList>
            <person name="Kijpornyongpan T."/>
            <person name="Mondo S.J."/>
            <person name="Barry K."/>
            <person name="Sandor L."/>
            <person name="Lee J."/>
            <person name="Lipzen A."/>
            <person name="Pangilinan J."/>
            <person name="LaButti K."/>
            <person name="Hainaut M."/>
            <person name="Henrissat B."/>
            <person name="Grigoriev I.V."/>
            <person name="Spatafora J.W."/>
            <person name="Aime M.C."/>
        </authorList>
    </citation>
    <scope>NUCLEOTIDE SEQUENCE [LARGE SCALE GENOMIC DNA]</scope>
    <source>
        <strain evidence="11 12">MCA 4198</strain>
    </source>
</reference>
<gene>
    <name evidence="11" type="ORF">FA10DRAFT_284951</name>
</gene>
<feature type="compositionally biased region" description="Low complexity" evidence="9">
    <location>
        <begin position="478"/>
        <end position="492"/>
    </location>
</feature>
<feature type="region of interest" description="Disordered" evidence="9">
    <location>
        <begin position="264"/>
        <end position="302"/>
    </location>
</feature>
<evidence type="ECO:0000256" key="7">
    <source>
        <dbReference type="RuleBase" id="RU361124"/>
    </source>
</evidence>
<feature type="domain" description="Enhancer of polycomb-like N-terminal" evidence="10">
    <location>
        <begin position="21"/>
        <end position="218"/>
    </location>
</feature>
<feature type="compositionally biased region" description="Low complexity" evidence="9">
    <location>
        <begin position="1346"/>
        <end position="1359"/>
    </location>
</feature>
<feature type="region of interest" description="Disordered" evidence="9">
    <location>
        <begin position="1280"/>
        <end position="1300"/>
    </location>
</feature>
<dbReference type="InParanoid" id="A0A316YRN6"/>
<feature type="compositionally biased region" description="Basic residues" evidence="9">
    <location>
        <begin position="618"/>
        <end position="628"/>
    </location>
</feature>
<evidence type="ECO:0000256" key="3">
    <source>
        <dbReference type="ARBA" id="ARBA00023015"/>
    </source>
</evidence>
<feature type="coiled-coil region" evidence="8">
    <location>
        <begin position="942"/>
        <end position="970"/>
    </location>
</feature>
<feature type="region of interest" description="Disordered" evidence="9">
    <location>
        <begin position="78"/>
        <end position="99"/>
    </location>
</feature>
<feature type="region of interest" description="Disordered" evidence="9">
    <location>
        <begin position="441"/>
        <end position="492"/>
    </location>
</feature>
<dbReference type="GO" id="GO:0035267">
    <property type="term" value="C:NuA4 histone acetyltransferase complex"/>
    <property type="evidence" value="ECO:0007669"/>
    <property type="project" value="InterPro"/>
</dbReference>
<feature type="compositionally biased region" description="Low complexity" evidence="9">
    <location>
        <begin position="1232"/>
        <end position="1241"/>
    </location>
</feature>
<feature type="region of interest" description="Disordered" evidence="9">
    <location>
        <begin position="556"/>
        <end position="824"/>
    </location>
</feature>
<feature type="compositionally biased region" description="Polar residues" evidence="9">
    <location>
        <begin position="1092"/>
        <end position="1123"/>
    </location>
</feature>
<feature type="compositionally biased region" description="Acidic residues" evidence="9">
    <location>
        <begin position="777"/>
        <end position="787"/>
    </location>
</feature>
<keyword evidence="5 7" id="KW-0539">Nucleus</keyword>
<accession>A0A316YRN6</accession>
<dbReference type="GeneID" id="37045872"/>
<evidence type="ECO:0000256" key="4">
    <source>
        <dbReference type="ARBA" id="ARBA00023163"/>
    </source>
</evidence>
<feature type="compositionally biased region" description="Acidic residues" evidence="9">
    <location>
        <begin position="806"/>
        <end position="818"/>
    </location>
</feature>
<keyword evidence="12" id="KW-1185">Reference proteome</keyword>
<evidence type="ECO:0000259" key="10">
    <source>
        <dbReference type="Pfam" id="PF10513"/>
    </source>
</evidence>
<feature type="compositionally biased region" description="Low complexity" evidence="9">
    <location>
        <begin position="748"/>
        <end position="763"/>
    </location>
</feature>
<evidence type="ECO:0000256" key="2">
    <source>
        <dbReference type="ARBA" id="ARBA00008035"/>
    </source>
</evidence>
<dbReference type="InterPro" id="IPR024943">
    <property type="entry name" value="Enhancer_polycomb"/>
</dbReference>
<dbReference type="Proteomes" id="UP000245768">
    <property type="component" value="Unassembled WGS sequence"/>
</dbReference>
<comment type="similarity">
    <text evidence="2 7">Belongs to the enhancer of polycomb family.</text>
</comment>